<evidence type="ECO:0000256" key="7">
    <source>
        <dbReference type="ARBA" id="ARBA00022822"/>
    </source>
</evidence>
<dbReference type="GO" id="GO:0000162">
    <property type="term" value="P:L-tryptophan biosynthetic process"/>
    <property type="evidence" value="ECO:0007669"/>
    <property type="project" value="UniProtKB-UniRule"/>
</dbReference>
<comment type="similarity">
    <text evidence="10">Belongs to the TrpC family.</text>
</comment>
<keyword evidence="14" id="KW-1185">Reference proteome</keyword>
<evidence type="ECO:0000256" key="4">
    <source>
        <dbReference type="ARBA" id="ARBA00018080"/>
    </source>
</evidence>
<keyword evidence="5 10" id="KW-0028">Amino-acid biosynthesis</keyword>
<dbReference type="NCBIfam" id="NF001370">
    <property type="entry name" value="PRK00278.1-2"/>
    <property type="match status" value="1"/>
</dbReference>
<keyword evidence="8 10" id="KW-0057">Aromatic amino acid biosynthesis</keyword>
<dbReference type="PANTHER" id="PTHR22854">
    <property type="entry name" value="TRYPTOPHAN BIOSYNTHESIS PROTEIN"/>
    <property type="match status" value="1"/>
</dbReference>
<dbReference type="HAMAP" id="MF_00134_B">
    <property type="entry name" value="IGPS_B"/>
    <property type="match status" value="1"/>
</dbReference>
<dbReference type="EMBL" id="JALPRX010000014">
    <property type="protein sequence ID" value="MCK8783532.1"/>
    <property type="molecule type" value="Genomic_DNA"/>
</dbReference>
<evidence type="ECO:0000256" key="6">
    <source>
        <dbReference type="ARBA" id="ARBA00022793"/>
    </source>
</evidence>
<feature type="domain" description="Indole-3-glycerol phosphate synthase" evidence="12">
    <location>
        <begin position="54"/>
        <end position="309"/>
    </location>
</feature>
<keyword evidence="7 10" id="KW-0822">Tryptophan biosynthesis</keyword>
<keyword evidence="9 10" id="KW-0456">Lyase</keyword>
<dbReference type="FunFam" id="3.20.20.70:FF:000024">
    <property type="entry name" value="Indole-3-glycerol phosphate synthase"/>
    <property type="match status" value="1"/>
</dbReference>
<dbReference type="EC" id="4.1.1.48" evidence="3 10"/>
<reference evidence="13" key="1">
    <citation type="submission" date="2022-04" db="EMBL/GenBank/DDBJ databases">
        <title>Roseomonas acroporae sp. nov., isolated from coral Acropora digitifera.</title>
        <authorList>
            <person name="Sun H."/>
        </authorList>
    </citation>
    <scope>NUCLEOTIDE SEQUENCE</scope>
    <source>
        <strain evidence="13">NAR14</strain>
    </source>
</reference>
<dbReference type="PANTHER" id="PTHR22854:SF2">
    <property type="entry name" value="INDOLE-3-GLYCEROL-PHOSPHATE SYNTHASE"/>
    <property type="match status" value="1"/>
</dbReference>
<dbReference type="InterPro" id="IPR013785">
    <property type="entry name" value="Aldolase_TIM"/>
</dbReference>
<dbReference type="InterPro" id="IPR045186">
    <property type="entry name" value="Indole-3-glycerol_P_synth"/>
</dbReference>
<dbReference type="NCBIfam" id="NF001377">
    <property type="entry name" value="PRK00278.2-4"/>
    <property type="match status" value="1"/>
</dbReference>
<comment type="pathway">
    <text evidence="2 10">Amino-acid biosynthesis; L-tryptophan biosynthesis; L-tryptophan from chorismate: step 4/5.</text>
</comment>
<feature type="region of interest" description="Disordered" evidence="11">
    <location>
        <begin position="1"/>
        <end position="49"/>
    </location>
</feature>
<organism evidence="13 14">
    <name type="scientific">Roseomonas acroporae</name>
    <dbReference type="NCBI Taxonomy" id="2937791"/>
    <lineage>
        <taxon>Bacteria</taxon>
        <taxon>Pseudomonadati</taxon>
        <taxon>Pseudomonadota</taxon>
        <taxon>Alphaproteobacteria</taxon>
        <taxon>Acetobacterales</taxon>
        <taxon>Roseomonadaceae</taxon>
        <taxon>Roseomonas</taxon>
    </lineage>
</organism>
<comment type="catalytic activity">
    <reaction evidence="1 10">
        <text>1-(2-carboxyphenylamino)-1-deoxy-D-ribulose 5-phosphate + H(+) = (1S,2R)-1-C-(indol-3-yl)glycerol 3-phosphate + CO2 + H2O</text>
        <dbReference type="Rhea" id="RHEA:23476"/>
        <dbReference type="ChEBI" id="CHEBI:15377"/>
        <dbReference type="ChEBI" id="CHEBI:15378"/>
        <dbReference type="ChEBI" id="CHEBI:16526"/>
        <dbReference type="ChEBI" id="CHEBI:58613"/>
        <dbReference type="ChEBI" id="CHEBI:58866"/>
        <dbReference type="EC" id="4.1.1.48"/>
    </reaction>
</comment>
<evidence type="ECO:0000256" key="3">
    <source>
        <dbReference type="ARBA" id="ARBA00012362"/>
    </source>
</evidence>
<name>A0A9X1Y5L4_9PROT</name>
<dbReference type="InterPro" id="IPR001468">
    <property type="entry name" value="Indole-3-GlycerolPSynthase_CS"/>
</dbReference>
<evidence type="ECO:0000256" key="11">
    <source>
        <dbReference type="SAM" id="MobiDB-lite"/>
    </source>
</evidence>
<dbReference type="InterPro" id="IPR011060">
    <property type="entry name" value="RibuloseP-bd_barrel"/>
</dbReference>
<proteinExistence type="inferred from homology"/>
<dbReference type="GO" id="GO:0004425">
    <property type="term" value="F:indole-3-glycerol-phosphate synthase activity"/>
    <property type="evidence" value="ECO:0007669"/>
    <property type="project" value="UniProtKB-UniRule"/>
</dbReference>
<dbReference type="Gene3D" id="3.20.20.70">
    <property type="entry name" value="Aldolase class I"/>
    <property type="match status" value="1"/>
</dbReference>
<evidence type="ECO:0000256" key="8">
    <source>
        <dbReference type="ARBA" id="ARBA00023141"/>
    </source>
</evidence>
<dbReference type="Proteomes" id="UP001139516">
    <property type="component" value="Unassembled WGS sequence"/>
</dbReference>
<dbReference type="PROSITE" id="PS00614">
    <property type="entry name" value="IGPS"/>
    <property type="match status" value="1"/>
</dbReference>
<comment type="caution">
    <text evidence="13">The sequence shown here is derived from an EMBL/GenBank/DDBJ whole genome shotgun (WGS) entry which is preliminary data.</text>
</comment>
<dbReference type="CDD" id="cd00331">
    <property type="entry name" value="IGPS"/>
    <property type="match status" value="1"/>
</dbReference>
<dbReference type="AlphaFoldDB" id="A0A9X1Y5L4"/>
<dbReference type="InterPro" id="IPR013798">
    <property type="entry name" value="Indole-3-glycerol_P_synth_dom"/>
</dbReference>
<evidence type="ECO:0000256" key="1">
    <source>
        <dbReference type="ARBA" id="ARBA00001633"/>
    </source>
</evidence>
<feature type="compositionally biased region" description="Polar residues" evidence="11">
    <location>
        <begin position="1"/>
        <end position="12"/>
    </location>
</feature>
<protein>
    <recommendedName>
        <fullName evidence="4 10">Indole-3-glycerol phosphate synthase</fullName>
        <shortName evidence="10">IGPS</shortName>
        <ecNumber evidence="3 10">4.1.1.48</ecNumber>
    </recommendedName>
</protein>
<feature type="compositionally biased region" description="Low complexity" evidence="11">
    <location>
        <begin position="29"/>
        <end position="43"/>
    </location>
</feature>
<evidence type="ECO:0000313" key="14">
    <source>
        <dbReference type="Proteomes" id="UP001139516"/>
    </source>
</evidence>
<accession>A0A9X1Y5L4</accession>
<evidence type="ECO:0000259" key="12">
    <source>
        <dbReference type="Pfam" id="PF00218"/>
    </source>
</evidence>
<keyword evidence="6 10" id="KW-0210">Decarboxylase</keyword>
<evidence type="ECO:0000313" key="13">
    <source>
        <dbReference type="EMBL" id="MCK8783532.1"/>
    </source>
</evidence>
<dbReference type="SUPFAM" id="SSF51366">
    <property type="entry name" value="Ribulose-phoshate binding barrel"/>
    <property type="match status" value="1"/>
</dbReference>
<evidence type="ECO:0000256" key="2">
    <source>
        <dbReference type="ARBA" id="ARBA00004696"/>
    </source>
</evidence>
<sequence>MNDTLTMNTLGNTPGHPAGPASDTPPDEAPGAAPASFPASSPALHIPQDLPDTLQRILADKYEEVRERSAATPLAEIERRARGAGPTRDFTGALCHALAEDRIGLIAEMKQSSPSGGRIRDPYEPAGLARAYETAGAACLSVLTDSRWFGGAPEHLKEARAACALPVLRKDFCVHPWQVFESRAMGADCVLLIMAALTDAMAQELEEVARSLDMAVLAEAHDERELQRAFGLQTRLIGINNRDLRTLRTDLATAEALVPHVPADRIPVAESGVRTPDDVRRMSAAGARCLLVGEHLLRQTDVTSAARALVEAG</sequence>
<gene>
    <name evidence="10 13" type="primary">trpC</name>
    <name evidence="13" type="ORF">M0638_03945</name>
</gene>
<evidence type="ECO:0000256" key="5">
    <source>
        <dbReference type="ARBA" id="ARBA00022605"/>
    </source>
</evidence>
<evidence type="ECO:0000256" key="9">
    <source>
        <dbReference type="ARBA" id="ARBA00023239"/>
    </source>
</evidence>
<evidence type="ECO:0000256" key="10">
    <source>
        <dbReference type="HAMAP-Rule" id="MF_00134"/>
    </source>
</evidence>
<dbReference type="GO" id="GO:0004640">
    <property type="term" value="F:phosphoribosylanthranilate isomerase activity"/>
    <property type="evidence" value="ECO:0007669"/>
    <property type="project" value="TreeGrafter"/>
</dbReference>
<dbReference type="Pfam" id="PF00218">
    <property type="entry name" value="IGPS"/>
    <property type="match status" value="1"/>
</dbReference>